<feature type="compositionally biased region" description="Low complexity" evidence="1">
    <location>
        <begin position="90"/>
        <end position="100"/>
    </location>
</feature>
<organism evidence="2 3">
    <name type="scientific">Aspergillus ellipticus CBS 707.79</name>
    <dbReference type="NCBI Taxonomy" id="1448320"/>
    <lineage>
        <taxon>Eukaryota</taxon>
        <taxon>Fungi</taxon>
        <taxon>Dikarya</taxon>
        <taxon>Ascomycota</taxon>
        <taxon>Pezizomycotina</taxon>
        <taxon>Eurotiomycetes</taxon>
        <taxon>Eurotiomycetidae</taxon>
        <taxon>Eurotiales</taxon>
        <taxon>Aspergillaceae</taxon>
        <taxon>Aspergillus</taxon>
        <taxon>Aspergillus subgen. Circumdati</taxon>
    </lineage>
</organism>
<reference evidence="2 3" key="1">
    <citation type="submission" date="2018-02" db="EMBL/GenBank/DDBJ databases">
        <title>The genomes of Aspergillus section Nigri reveals drivers in fungal speciation.</title>
        <authorList>
            <consortium name="DOE Joint Genome Institute"/>
            <person name="Vesth T.C."/>
            <person name="Nybo J."/>
            <person name="Theobald S."/>
            <person name="Brandl J."/>
            <person name="Frisvad J.C."/>
            <person name="Nielsen K.F."/>
            <person name="Lyhne E.K."/>
            <person name="Kogle M.E."/>
            <person name="Kuo A."/>
            <person name="Riley R."/>
            <person name="Clum A."/>
            <person name="Nolan M."/>
            <person name="Lipzen A."/>
            <person name="Salamov A."/>
            <person name="Henrissat B."/>
            <person name="Wiebenga A."/>
            <person name="De vries R.P."/>
            <person name="Grigoriev I.V."/>
            <person name="Mortensen U.H."/>
            <person name="Andersen M.R."/>
            <person name="Baker S.E."/>
        </authorList>
    </citation>
    <scope>NUCLEOTIDE SEQUENCE [LARGE SCALE GENOMIC DNA]</scope>
    <source>
        <strain evidence="2 3">CBS 707.79</strain>
    </source>
</reference>
<gene>
    <name evidence="2" type="ORF">BO71DRAFT_198329</name>
</gene>
<protein>
    <submittedName>
        <fullName evidence="2">Uncharacterized protein</fullName>
    </submittedName>
</protein>
<dbReference type="Proteomes" id="UP000247810">
    <property type="component" value="Unassembled WGS sequence"/>
</dbReference>
<evidence type="ECO:0000256" key="1">
    <source>
        <dbReference type="SAM" id="MobiDB-lite"/>
    </source>
</evidence>
<accession>A0A319DEH3</accession>
<feature type="region of interest" description="Disordered" evidence="1">
    <location>
        <begin position="86"/>
        <end position="125"/>
    </location>
</feature>
<evidence type="ECO:0000313" key="3">
    <source>
        <dbReference type="Proteomes" id="UP000247810"/>
    </source>
</evidence>
<sequence>MARGATPGCHHLDVTAAPWVEGRSYLRPGRICGSVPNTNPGSEARTPGLEKRRRRPMGRVWQQASPASLAGRPLAVDAREKIKFGAAEEQQQQQQQQQQQRGGRRDDDSGAPQPGRPWGLTWPERGRVTWCPPQPGQSLWFPVLCLVISPIAEQSYWNHRCSSRSSGVFSMTPSGHPQKVAFAAISHLAWEWRPPPWLIKAGRS</sequence>
<dbReference type="AlphaFoldDB" id="A0A319DEH3"/>
<dbReference type="EMBL" id="KZ825848">
    <property type="protein sequence ID" value="PYH95809.1"/>
    <property type="molecule type" value="Genomic_DNA"/>
</dbReference>
<name>A0A319DEH3_9EURO</name>
<feature type="region of interest" description="Disordered" evidence="1">
    <location>
        <begin position="31"/>
        <end position="74"/>
    </location>
</feature>
<evidence type="ECO:0000313" key="2">
    <source>
        <dbReference type="EMBL" id="PYH95809.1"/>
    </source>
</evidence>
<dbReference type="VEuPathDB" id="FungiDB:BO71DRAFT_198329"/>
<proteinExistence type="predicted"/>
<keyword evidence="3" id="KW-1185">Reference proteome</keyword>